<name>A0A6H5HZN3_9HYME</name>
<gene>
    <name evidence="3" type="ORF">TBRA_LOCUS2353</name>
</gene>
<feature type="compositionally biased region" description="Basic and acidic residues" evidence="1">
    <location>
        <begin position="265"/>
        <end position="277"/>
    </location>
</feature>
<dbReference type="AlphaFoldDB" id="A0A6H5HZN3"/>
<dbReference type="EMBL" id="CADCXV010000458">
    <property type="protein sequence ID" value="CAB0030347.1"/>
    <property type="molecule type" value="Genomic_DNA"/>
</dbReference>
<dbReference type="Proteomes" id="UP000479190">
    <property type="component" value="Unassembled WGS sequence"/>
</dbReference>
<organism evidence="3 4">
    <name type="scientific">Trichogramma brassicae</name>
    <dbReference type="NCBI Taxonomy" id="86971"/>
    <lineage>
        <taxon>Eukaryota</taxon>
        <taxon>Metazoa</taxon>
        <taxon>Ecdysozoa</taxon>
        <taxon>Arthropoda</taxon>
        <taxon>Hexapoda</taxon>
        <taxon>Insecta</taxon>
        <taxon>Pterygota</taxon>
        <taxon>Neoptera</taxon>
        <taxon>Endopterygota</taxon>
        <taxon>Hymenoptera</taxon>
        <taxon>Apocrita</taxon>
        <taxon>Proctotrupomorpha</taxon>
        <taxon>Chalcidoidea</taxon>
        <taxon>Trichogrammatidae</taxon>
        <taxon>Trichogramma</taxon>
    </lineage>
</organism>
<evidence type="ECO:0000313" key="4">
    <source>
        <dbReference type="Proteomes" id="UP000479190"/>
    </source>
</evidence>
<dbReference type="OrthoDB" id="7540137at2759"/>
<feature type="region of interest" description="Disordered" evidence="1">
    <location>
        <begin position="137"/>
        <end position="165"/>
    </location>
</feature>
<protein>
    <submittedName>
        <fullName evidence="3">Uncharacterized protein</fullName>
    </submittedName>
</protein>
<reference evidence="3 4" key="1">
    <citation type="submission" date="2020-02" db="EMBL/GenBank/DDBJ databases">
        <authorList>
            <person name="Ferguson B K."/>
        </authorList>
    </citation>
    <scope>NUCLEOTIDE SEQUENCE [LARGE SCALE GENOMIC DNA]</scope>
</reference>
<feature type="transmembrane region" description="Helical" evidence="2">
    <location>
        <begin position="44"/>
        <end position="62"/>
    </location>
</feature>
<keyword evidence="4" id="KW-1185">Reference proteome</keyword>
<feature type="transmembrane region" description="Helical" evidence="2">
    <location>
        <begin position="74"/>
        <end position="95"/>
    </location>
</feature>
<feature type="region of interest" description="Disordered" evidence="1">
    <location>
        <begin position="258"/>
        <end position="277"/>
    </location>
</feature>
<keyword evidence="2" id="KW-0472">Membrane</keyword>
<accession>A0A6H5HZN3</accession>
<evidence type="ECO:0000313" key="3">
    <source>
        <dbReference type="EMBL" id="CAB0030347.1"/>
    </source>
</evidence>
<keyword evidence="2" id="KW-1133">Transmembrane helix</keyword>
<sequence>MSSNDPWSNAEFAVGFSRPFLNFLGVWPYNDTEYPKIYKNFSDFRFHFVLLLCLNLILIPQTTKLYFAEGDLDLIIDILSTAVLPVIVACMKIVAMRYNSEGKYVRLGISPRMSKRNITRRYMIHSSARSTRPDVRRLAPFRRPPTRSNPSDALERPIGPSDRHPLHRRRLRDFRHFLRPSPRGDVAQAGAELPHGVALSRCLDALALVRDALVPPGRHDLRRHHGLRGDRRLLRRARDASLRTVPAADRGLLRARGRPRGLVAGDERDRRATQRAQ</sequence>
<proteinExistence type="predicted"/>
<evidence type="ECO:0000256" key="2">
    <source>
        <dbReference type="SAM" id="Phobius"/>
    </source>
</evidence>
<keyword evidence="2" id="KW-0812">Transmembrane</keyword>
<evidence type="ECO:0000256" key="1">
    <source>
        <dbReference type="SAM" id="MobiDB-lite"/>
    </source>
</evidence>